<dbReference type="KEGG" id="bjp:RN69_23045"/>
<proteinExistence type="predicted"/>
<dbReference type="RefSeq" id="WP_014494818.1">
    <property type="nucleotide sequence ID" value="NZ_BJNK01000005.1"/>
</dbReference>
<reference evidence="2 5" key="2">
    <citation type="submission" date="2016-11" db="EMBL/GenBank/DDBJ databases">
        <title>Complete Genome Sequence of Bradyrhizobium sp. strain J5, an isolated from soybean nodule in Hokkaido.</title>
        <authorList>
            <person name="Kanehara K."/>
        </authorList>
    </citation>
    <scope>NUCLEOTIDE SEQUENCE [LARGE SCALE GENOMIC DNA]</scope>
    <source>
        <strain evidence="2 5">J5</strain>
    </source>
</reference>
<reference evidence="3 4" key="1">
    <citation type="submission" date="2014-09" db="EMBL/GenBank/DDBJ databases">
        <title>Draft genome of Bradyrhizobium japonicum Is-34.</title>
        <authorList>
            <person name="Tsurumaru H."/>
            <person name="Yamakawa T."/>
            <person name="Hashimoto S."/>
            <person name="Okizaki K."/>
            <person name="Kanesaki Y."/>
            <person name="Yoshikawa H."/>
            <person name="Yajima S."/>
        </authorList>
    </citation>
    <scope>NUCLEOTIDE SEQUENCE [LARGE SCALE GENOMIC DNA]</scope>
    <source>
        <strain evidence="3 4">Is-34</strain>
    </source>
</reference>
<dbReference type="EMBL" id="JRPN01000028">
    <property type="protein sequence ID" value="KGT74942.1"/>
    <property type="molecule type" value="Genomic_DNA"/>
</dbReference>
<dbReference type="GeneID" id="64070257"/>
<keyword evidence="1" id="KW-0812">Transmembrane</keyword>
<protein>
    <submittedName>
        <fullName evidence="3">Uncharacterized protein</fullName>
    </submittedName>
</protein>
<organism evidence="3 4">
    <name type="scientific">Bradyrhizobium japonicum</name>
    <dbReference type="NCBI Taxonomy" id="375"/>
    <lineage>
        <taxon>Bacteria</taxon>
        <taxon>Pseudomonadati</taxon>
        <taxon>Pseudomonadota</taxon>
        <taxon>Alphaproteobacteria</taxon>
        <taxon>Hyphomicrobiales</taxon>
        <taxon>Nitrobacteraceae</taxon>
        <taxon>Bradyrhizobium</taxon>
    </lineage>
</organism>
<dbReference type="OrthoDB" id="8252451at2"/>
<keyword evidence="1" id="KW-0472">Membrane</keyword>
<accession>A0A0A3XKL4</accession>
<evidence type="ECO:0000313" key="2">
    <source>
        <dbReference type="EMBL" id="APG11531.1"/>
    </source>
</evidence>
<gene>
    <name evidence="2" type="ORF">BKD09_24665</name>
    <name evidence="3" type="ORF">MA20_36970</name>
</gene>
<dbReference type="Proteomes" id="UP000181962">
    <property type="component" value="Chromosome"/>
</dbReference>
<dbReference type="EMBL" id="CP017637">
    <property type="protein sequence ID" value="APG11531.1"/>
    <property type="molecule type" value="Genomic_DNA"/>
</dbReference>
<evidence type="ECO:0000313" key="3">
    <source>
        <dbReference type="EMBL" id="KGT74942.1"/>
    </source>
</evidence>
<sequence length="78" mass="8488">MESIRRQNPQAALMSLEAAAASARGGFACVFSTADEYERALITERRAQGRYTQSRSYWPLALFIGCALIVAGTALLFA</sequence>
<dbReference type="AlphaFoldDB" id="A0A0A3XKL4"/>
<keyword evidence="1" id="KW-1133">Transmembrane helix</keyword>
<dbReference type="STRING" id="375.BKD09_RS24665"/>
<name>A0A0A3XKL4_BRAJP</name>
<dbReference type="PATRIC" id="fig|375.37.peg.3330"/>
<dbReference type="Proteomes" id="UP000030377">
    <property type="component" value="Unassembled WGS sequence"/>
</dbReference>
<evidence type="ECO:0000256" key="1">
    <source>
        <dbReference type="SAM" id="Phobius"/>
    </source>
</evidence>
<evidence type="ECO:0000313" key="4">
    <source>
        <dbReference type="Proteomes" id="UP000030377"/>
    </source>
</evidence>
<feature type="transmembrane region" description="Helical" evidence="1">
    <location>
        <begin position="56"/>
        <end position="77"/>
    </location>
</feature>
<dbReference type="eggNOG" id="ENOG502ZZK5">
    <property type="taxonomic scope" value="Bacteria"/>
</dbReference>
<evidence type="ECO:0000313" key="5">
    <source>
        <dbReference type="Proteomes" id="UP000181962"/>
    </source>
</evidence>